<protein>
    <submittedName>
        <fullName evidence="2">Uncharacterized protein</fullName>
    </submittedName>
</protein>
<dbReference type="Proteomes" id="UP000034301">
    <property type="component" value="Unassembled WGS sequence"/>
</dbReference>
<organism evidence="2 3">
    <name type="scientific">Candidatus Nomurabacteria bacterium GW2011_GWF2_40_12</name>
    <dbReference type="NCBI Taxonomy" id="1618776"/>
    <lineage>
        <taxon>Bacteria</taxon>
        <taxon>Candidatus Nomuraibacteriota</taxon>
    </lineage>
</organism>
<sequence>MTEKLQKIIKEEIAKLPKENQEVINAFDWVKITEEIGKKYLLGESEIGDLQVETILVLVGLEEPDSYTRNIENEVGTSRNEATKIAEEIFQKIFIPINDVLVENIKKSEKMKDPKWDQNLDFILSGGNYSSFLEKRDNMVNTTPTSPLSGGTIPPRPDKGEVGRGF</sequence>
<comment type="caution">
    <text evidence="2">The sequence shown here is derived from an EMBL/GenBank/DDBJ whole genome shotgun (WGS) entry which is preliminary data.</text>
</comment>
<accession>A0A0G0QSN0</accession>
<feature type="compositionally biased region" description="Basic and acidic residues" evidence="1">
    <location>
        <begin position="156"/>
        <end position="166"/>
    </location>
</feature>
<feature type="region of interest" description="Disordered" evidence="1">
    <location>
        <begin position="141"/>
        <end position="166"/>
    </location>
</feature>
<evidence type="ECO:0000313" key="2">
    <source>
        <dbReference type="EMBL" id="KKR43163.1"/>
    </source>
</evidence>
<proteinExistence type="predicted"/>
<evidence type="ECO:0000256" key="1">
    <source>
        <dbReference type="SAM" id="MobiDB-lite"/>
    </source>
</evidence>
<gene>
    <name evidence="2" type="ORF">UT78_C0007G0016</name>
</gene>
<dbReference type="AlphaFoldDB" id="A0A0G0QSN0"/>
<name>A0A0G0QSN0_9BACT</name>
<evidence type="ECO:0000313" key="3">
    <source>
        <dbReference type="Proteomes" id="UP000034301"/>
    </source>
</evidence>
<reference evidence="2 3" key="1">
    <citation type="journal article" date="2015" name="Nature">
        <title>rRNA introns, odd ribosomes, and small enigmatic genomes across a large radiation of phyla.</title>
        <authorList>
            <person name="Brown C.T."/>
            <person name="Hug L.A."/>
            <person name="Thomas B.C."/>
            <person name="Sharon I."/>
            <person name="Castelle C.J."/>
            <person name="Singh A."/>
            <person name="Wilkins M.J."/>
            <person name="Williams K.H."/>
            <person name="Banfield J.F."/>
        </authorList>
    </citation>
    <scope>NUCLEOTIDE SEQUENCE [LARGE SCALE GENOMIC DNA]</scope>
</reference>
<dbReference type="EMBL" id="LBYC01000007">
    <property type="protein sequence ID" value="KKR43163.1"/>
    <property type="molecule type" value="Genomic_DNA"/>
</dbReference>